<accession>A0A1H7WHR6</accession>
<feature type="transmembrane region" description="Helical" evidence="1">
    <location>
        <begin position="93"/>
        <end position="115"/>
    </location>
</feature>
<keyword evidence="1" id="KW-0472">Membrane</keyword>
<keyword evidence="1" id="KW-0812">Transmembrane</keyword>
<evidence type="ECO:0000313" key="3">
    <source>
        <dbReference type="Proteomes" id="UP000198553"/>
    </source>
</evidence>
<evidence type="ECO:0000313" key="2">
    <source>
        <dbReference type="EMBL" id="SEM21030.1"/>
    </source>
</evidence>
<keyword evidence="3" id="KW-1185">Reference proteome</keyword>
<organism evidence="2 3">
    <name type="scientific">Mesobacillus persicus</name>
    <dbReference type="NCBI Taxonomy" id="930146"/>
    <lineage>
        <taxon>Bacteria</taxon>
        <taxon>Bacillati</taxon>
        <taxon>Bacillota</taxon>
        <taxon>Bacilli</taxon>
        <taxon>Bacillales</taxon>
        <taxon>Bacillaceae</taxon>
        <taxon>Mesobacillus</taxon>
    </lineage>
</organism>
<feature type="transmembrane region" description="Helical" evidence="1">
    <location>
        <begin position="64"/>
        <end position="81"/>
    </location>
</feature>
<sequence length="138" mass="16186">MFTFRGDAHKVYLKLKKTPVEKRSMDYMAELAEIEEIRNLYRSIDSTTLKLIFYRIIKEKNGSGIIPILVSSIPWFLFLFSNKIQDILTRNGSILWIIFGVLYIITITVSVVLHFHEKAWAAIHIEVIQDILEERNDE</sequence>
<reference evidence="3" key="1">
    <citation type="submission" date="2016-10" db="EMBL/GenBank/DDBJ databases">
        <authorList>
            <person name="Varghese N."/>
            <person name="Submissions S."/>
        </authorList>
    </citation>
    <scope>NUCLEOTIDE SEQUENCE [LARGE SCALE GENOMIC DNA]</scope>
    <source>
        <strain evidence="3">B48,IBRC-M 10115,DSM 25386,CECT 8001</strain>
    </source>
</reference>
<dbReference type="RefSeq" id="WP_090740679.1">
    <property type="nucleotide sequence ID" value="NZ_FOBW01000001.1"/>
</dbReference>
<name>A0A1H7WHR6_9BACI</name>
<dbReference type="AlphaFoldDB" id="A0A1H7WHR6"/>
<keyword evidence="1" id="KW-1133">Transmembrane helix</keyword>
<evidence type="ECO:0000256" key="1">
    <source>
        <dbReference type="SAM" id="Phobius"/>
    </source>
</evidence>
<protein>
    <submittedName>
        <fullName evidence="2">Uncharacterized protein</fullName>
    </submittedName>
</protein>
<dbReference type="EMBL" id="FOBW01000001">
    <property type="protein sequence ID" value="SEM21030.1"/>
    <property type="molecule type" value="Genomic_DNA"/>
</dbReference>
<dbReference type="OrthoDB" id="2734115at2"/>
<proteinExistence type="predicted"/>
<gene>
    <name evidence="2" type="ORF">SAMN05192533_101427</name>
</gene>
<dbReference type="Proteomes" id="UP000198553">
    <property type="component" value="Unassembled WGS sequence"/>
</dbReference>